<feature type="region of interest" description="Disordered" evidence="2">
    <location>
        <begin position="1563"/>
        <end position="1615"/>
    </location>
</feature>
<evidence type="ECO:0000313" key="5">
    <source>
        <dbReference type="Proteomes" id="UP000069940"/>
    </source>
</evidence>
<keyword evidence="1" id="KW-0597">Phosphoprotein</keyword>
<feature type="compositionally biased region" description="Low complexity" evidence="2">
    <location>
        <begin position="91"/>
        <end position="117"/>
    </location>
</feature>
<feature type="compositionally biased region" description="Low complexity" evidence="2">
    <location>
        <begin position="554"/>
        <end position="564"/>
    </location>
</feature>
<feature type="compositionally biased region" description="Polar residues" evidence="2">
    <location>
        <begin position="679"/>
        <end position="710"/>
    </location>
</feature>
<evidence type="ECO:0000313" key="4">
    <source>
        <dbReference type="EnsemblMetazoa" id="AALFPA23_018829.P27672"/>
    </source>
</evidence>
<reference evidence="5" key="1">
    <citation type="journal article" date="2015" name="Proc. Natl. Acad. Sci. U.S.A.">
        <title>Genome sequence of the Asian Tiger mosquito, Aedes albopictus, reveals insights into its biology, genetics, and evolution.</title>
        <authorList>
            <person name="Chen X.G."/>
            <person name="Jiang X."/>
            <person name="Gu J."/>
            <person name="Xu M."/>
            <person name="Wu Y."/>
            <person name="Deng Y."/>
            <person name="Zhang C."/>
            <person name="Bonizzoni M."/>
            <person name="Dermauw W."/>
            <person name="Vontas J."/>
            <person name="Armbruster P."/>
            <person name="Huang X."/>
            <person name="Yang Y."/>
            <person name="Zhang H."/>
            <person name="He W."/>
            <person name="Peng H."/>
            <person name="Liu Y."/>
            <person name="Wu K."/>
            <person name="Chen J."/>
            <person name="Lirakis M."/>
            <person name="Topalis P."/>
            <person name="Van Leeuwen T."/>
            <person name="Hall A.B."/>
            <person name="Jiang X."/>
            <person name="Thorpe C."/>
            <person name="Mueller R.L."/>
            <person name="Sun C."/>
            <person name="Waterhouse R.M."/>
            <person name="Yan G."/>
            <person name="Tu Z.J."/>
            <person name="Fang X."/>
            <person name="James A.A."/>
        </authorList>
    </citation>
    <scope>NUCLEOTIDE SEQUENCE [LARGE SCALE GENOMIC DNA]</scope>
    <source>
        <strain evidence="5">Foshan</strain>
    </source>
</reference>
<feature type="region of interest" description="Disordered" evidence="2">
    <location>
        <begin position="1463"/>
        <end position="1504"/>
    </location>
</feature>
<accession>A0ABM1ZIJ4</accession>
<sequence length="2349" mass="255773">MNALGGTRGERNAKPKFAALDINKLYSTSRGESLEPSTQKSAAPRKHGMQSLGKVPSARRPPANLPSLKAEISIPSDQQGTWGSEAGDTQNNNSSITSSSVGPSAAAGSSTNNNASVGAGGVHTTSHASSPQIPHSSTSSSSQWSSNEFPSLDGTGQYGPSGKQQHHHHHDGIDGRAMGQYMDGPQVSLRPQTDAASWMQQQQQSSGGGNNAGGMNGPNSSQQGQGPQQQPAAPLPPQFRALMPPFMYRGNGGGGGNSVTPPPSNEDISRGNIGSGGGGNGGGGGGGMRNNNSNMGYNSMLPSFVAPPTNHHQSHGSSYSPTQSGGRYRDSYSGGRRGQMQPPRLANRQQQHQHEDHRSQPTAPAYVEPDILVQRPIIRDEELQRIEAIAKDEGWAKDDEIDYNQKLQFSDDESEPSPPKEIPMPVVKQEKSPPQVQQQQQQIQQQQQQQQSQQEDDKRMAWSREVEREQERLEQERIERIERERQEREREQSAVRPVQQNGHIGGRGLDAEAKERLKQRREEDQRREMERKQAAARKLQELEQKLSRKKNEDGSAGSAAPPAATKEEEDRDQLVTGFNESGESKERSTSSVRGGDRERGESKEYRDRDRDRFDYGRHDRDYRDRDRGERDRAERDRTERPRGEQDRDRDAWGEAPPYSKNFQSNLPPRFQKRKLERNPSGNSLQGSGSYMNRDQNISRNSSTANQGPMVSQSQQQSESKSVPFAQQYDPRFIHSQQNYGKSQSSGPARRPAPGEDNSRGRDLRDRGDDRDSLTKDREQQRERGEMIPREIMKRRIDSEEDDRFSSSGRESSSKLSGGRTTPQLVRSVSDTSQRKTSVSSDDNNRQMDHHHHHNSSREIIGSWESETEKEDRRQAEAAAALAKENQLQQLQLQQQQSENRRISESSLSEGEPKQILQRIKESSPALHEESSKSRNDETKANEPKLLTTAWEETVEAAEEAQLKASEASSTSIEDKKDVSNSDMNKSDSGKSIDQENKMSIDSGKEMDDGKYGSKKPMQSRGGGRHEPRGGGHSRGGFSGSSGFHRGGSSGSWGRRGGPGGARMGHGRNYNQDYWSESDYSDDGDEEFRKDGKYERKEGMGSQYRNSGSSVGQSQNMKEGFAPRGEPSRRGRGGMSTAMSGPGFRKTTVGKKMDGYGPPSSKSPFGSSEEKAESKSQSAPKDMKPTDQTLSADDRTKQKQAALSAGLTNKPIGGPKPPTSGPLPQRSPSGNMKPPGKPAEETLSDQEKLKASLEKKTRNDSKSESHDEKMKEKQKTESESHDTDDASKDSQKSGQPRPKQQQPPGIKAVQPSTTAPVVKATTTTPKPTTVVPSGATPTGPKPTAPAAPGMQQAKPNQDARAQANNRSMNMTPRMVKPKERRDGGFQDGQLSGGEVNESEANVVASSQQQPVQEKVNTLNVNSLKTDNSKQHLDGATPPVNTIIFENTNYKSSTSVVSTVQQQHLHQQQQQQQPQQPLQIQMQQQQQQLPQAPSAQAQIKRQHSGGVPGQLMALHQQQQQQQQQLQHQQQQMVQMVKQDHVVRHPSQEDAFKVAAGVPQAGSMHDIMEQQQQPPQRPQSANGPQQQQPQPQQQQQLQQNQVPLQQQIPQQQQPSSQADVITSALHNMAFPKPAEADYDKEMKPFTFDADISQLIEAKNKAAGLCLPKAQNMISPSTAELNMKIASVKKVWEMPSVPEHVTEDPSSAANAAAAAVQLAANFAAVNSQHQHQQHLHQFQHSHSNLSHAHQAHTLAAAAAAGQSYAGAFGQDQQSLDQHFNKANNESVVIGGTGGGNDGDNSYNNPQHAVVGQGNNVQHQAAANMNMKHDVLANNVNVCKVKPTQQNMHQSTGLGLSPPPMQQGTIPSAPQTYFQPSQYGMSAIPSPPAVIYNSSAISQGGLYNAFQLEAANRSQFSQFPGHYGTTGTGPYNAYMTTPPNLQTAPTPEMYPSLTSQFRMGGAVQSPYNPSPSQQMNNPSTMLISSSTNSLMSSSVKPSSQQIGAIGSKSGSVGQPYGQQYMGMFQPAPPLQNNSYYSNSAGGQSAFFGGAGATQNYGIPAAAAAGMFGGHGAQTPSNAPPPQQQLPNYPNASQFLNTPLALAANAISQQYRGGPTTNPQSAAAAAAYMKGNQPQSHMQDPNGRQLKSPLNSDGMNNLKQIPPQASPPHHKGYAAAWELQLQQQQQQNQHSNQQQQPPQQQNPQQHPQQQMNQPPQSQQPNPNRNMMPPNQQPPAGLGGAAGGVGGRPPQGVQGGGMPQRYPSPIQRPTNYSQAPVPGMHQQRPIRQSGGHNPGQQQQANMAQAMGNPNKHYYGGNRGGGHVNAMNEQNLGGKPGGANDKPVMDGDVNKDDSKKK</sequence>
<dbReference type="EnsemblMetazoa" id="AALFPA23_018829.R27672">
    <property type="protein sequence ID" value="AALFPA23_018829.P27672"/>
    <property type="gene ID" value="AALFPA23_018829"/>
</dbReference>
<feature type="compositionally biased region" description="Polar residues" evidence="2">
    <location>
        <begin position="2142"/>
        <end position="2153"/>
    </location>
</feature>
<feature type="region of interest" description="Disordered" evidence="2">
    <location>
        <begin position="390"/>
        <end position="1413"/>
    </location>
</feature>
<dbReference type="InterPro" id="IPR033184">
    <property type="entry name" value="PRRC2"/>
</dbReference>
<dbReference type="EnsemblMetazoa" id="AALFPA23_018829.R27675">
    <property type="protein sequence ID" value="AALFPA23_018829.P27675"/>
    <property type="gene ID" value="AALFPA23_018829"/>
</dbReference>
<feature type="compositionally biased region" description="Polar residues" evidence="2">
    <location>
        <begin position="820"/>
        <end position="841"/>
    </location>
</feature>
<feature type="compositionally biased region" description="Polar residues" evidence="2">
    <location>
        <begin position="189"/>
        <end position="199"/>
    </location>
</feature>
<feature type="compositionally biased region" description="Gly residues" evidence="2">
    <location>
        <begin position="273"/>
        <end position="288"/>
    </location>
</feature>
<feature type="domain" description="BAT2 N-terminal" evidence="3">
    <location>
        <begin position="1"/>
        <end position="170"/>
    </location>
</feature>
<reference evidence="4" key="2">
    <citation type="submission" date="2025-05" db="UniProtKB">
        <authorList>
            <consortium name="EnsemblMetazoa"/>
        </authorList>
    </citation>
    <scope>IDENTIFICATION</scope>
    <source>
        <strain evidence="4">Foshan</strain>
    </source>
</reference>
<feature type="compositionally biased region" description="Low complexity" evidence="2">
    <location>
        <begin position="1312"/>
        <end position="1337"/>
    </location>
</feature>
<name>A0ABM1ZIJ4_AEDAL</name>
<feature type="compositionally biased region" description="Basic and acidic residues" evidence="2">
    <location>
        <begin position="918"/>
        <end position="942"/>
    </location>
</feature>
<evidence type="ECO:0000259" key="3">
    <source>
        <dbReference type="Pfam" id="PF07001"/>
    </source>
</evidence>
<proteinExistence type="predicted"/>
<feature type="compositionally biased region" description="Low complexity" evidence="2">
    <location>
        <begin position="1291"/>
        <end position="1304"/>
    </location>
</feature>
<feature type="compositionally biased region" description="Gly residues" evidence="2">
    <location>
        <begin position="1030"/>
        <end position="1063"/>
    </location>
</feature>
<feature type="region of interest" description="Disordered" evidence="2">
    <location>
        <begin position="2105"/>
        <end position="2349"/>
    </location>
</feature>
<feature type="compositionally biased region" description="Low complexity" evidence="2">
    <location>
        <begin position="435"/>
        <end position="453"/>
    </location>
</feature>
<feature type="compositionally biased region" description="Basic and acidic residues" evidence="2">
    <location>
        <begin position="2335"/>
        <end position="2349"/>
    </location>
</feature>
<feature type="compositionally biased region" description="Polar residues" evidence="2">
    <location>
        <begin position="2105"/>
        <end position="2115"/>
    </location>
</feature>
<keyword evidence="5" id="KW-1185">Reference proteome</keyword>
<protein>
    <recommendedName>
        <fullName evidence="3">BAT2 N-terminal domain-containing protein</fullName>
    </recommendedName>
</protein>
<dbReference type="RefSeq" id="XP_019526907.3">
    <property type="nucleotide sequence ID" value="XM_019671362.3"/>
</dbReference>
<feature type="compositionally biased region" description="Polar residues" evidence="2">
    <location>
        <begin position="1102"/>
        <end position="1116"/>
    </location>
</feature>
<feature type="compositionally biased region" description="Low complexity" evidence="2">
    <location>
        <begin position="2176"/>
        <end position="2229"/>
    </location>
</feature>
<evidence type="ECO:0000256" key="1">
    <source>
        <dbReference type="ARBA" id="ARBA00022553"/>
    </source>
</evidence>
<feature type="compositionally biased region" description="Gly residues" evidence="2">
    <location>
        <begin position="206"/>
        <end position="216"/>
    </location>
</feature>
<feature type="compositionally biased region" description="Polar residues" evidence="2">
    <location>
        <begin position="75"/>
        <end position="90"/>
    </location>
</feature>
<feature type="compositionally biased region" description="Low complexity" evidence="2">
    <location>
        <begin position="805"/>
        <end position="819"/>
    </location>
</feature>
<dbReference type="Proteomes" id="UP000069940">
    <property type="component" value="Unassembled WGS sequence"/>
</dbReference>
<feature type="compositionally biased region" description="Basic and acidic residues" evidence="2">
    <location>
        <begin position="509"/>
        <end position="553"/>
    </location>
</feature>
<organism evidence="4 5">
    <name type="scientific">Aedes albopictus</name>
    <name type="common">Asian tiger mosquito</name>
    <name type="synonym">Stegomyia albopicta</name>
    <dbReference type="NCBI Taxonomy" id="7160"/>
    <lineage>
        <taxon>Eukaryota</taxon>
        <taxon>Metazoa</taxon>
        <taxon>Ecdysozoa</taxon>
        <taxon>Arthropoda</taxon>
        <taxon>Hexapoda</taxon>
        <taxon>Insecta</taxon>
        <taxon>Pterygota</taxon>
        <taxon>Neoptera</taxon>
        <taxon>Endopterygota</taxon>
        <taxon>Diptera</taxon>
        <taxon>Nematocera</taxon>
        <taxon>Culicoidea</taxon>
        <taxon>Culicidae</taxon>
        <taxon>Culicinae</taxon>
        <taxon>Aedini</taxon>
        <taxon>Aedes</taxon>
        <taxon>Stegomyia</taxon>
    </lineage>
</organism>
<feature type="compositionally biased region" description="Basic and acidic residues" evidence="2">
    <location>
        <begin position="972"/>
        <end position="1011"/>
    </location>
</feature>
<feature type="compositionally biased region" description="Basic and acidic residues" evidence="2">
    <location>
        <begin position="455"/>
        <end position="493"/>
    </location>
</feature>
<feature type="compositionally biased region" description="Low complexity" evidence="2">
    <location>
        <begin position="876"/>
        <end position="896"/>
    </location>
</feature>
<feature type="compositionally biased region" description="Gly residues" evidence="2">
    <location>
        <begin position="2230"/>
        <end position="2251"/>
    </location>
</feature>
<dbReference type="GeneID" id="109398907"/>
<dbReference type="PANTHER" id="PTHR14038">
    <property type="entry name" value="BAT2 HLA-B-ASSOCIATED TRANSCRIPT 2"/>
    <property type="match status" value="1"/>
</dbReference>
<feature type="compositionally biased region" description="Low complexity" evidence="2">
    <location>
        <begin position="2287"/>
        <end position="2303"/>
    </location>
</feature>
<dbReference type="RefSeq" id="XP_019526904.3">
    <property type="nucleotide sequence ID" value="XM_019671359.3"/>
</dbReference>
<feature type="compositionally biased region" description="Basic and acidic residues" evidence="2">
    <location>
        <begin position="582"/>
        <end position="652"/>
    </location>
</feature>
<dbReference type="PANTHER" id="PTHR14038:SF0">
    <property type="entry name" value="LP18708P"/>
    <property type="match status" value="1"/>
</dbReference>
<feature type="compositionally biased region" description="Low complexity" evidence="2">
    <location>
        <begin position="1567"/>
        <end position="1614"/>
    </location>
</feature>
<dbReference type="RefSeq" id="XP_019526905.3">
    <property type="nucleotide sequence ID" value="XM_019671360.3"/>
</dbReference>
<dbReference type="RefSeq" id="XP_029724244.2">
    <property type="nucleotide sequence ID" value="XM_029868384.2"/>
</dbReference>
<dbReference type="EnsemblMetazoa" id="AALFPA23_018829.R27673">
    <property type="protein sequence ID" value="AALFPA23_018829.P27673"/>
    <property type="gene ID" value="AALFPA23_018829"/>
</dbReference>
<feature type="compositionally biased region" description="Basic and acidic residues" evidence="2">
    <location>
        <begin position="1086"/>
        <end position="1098"/>
    </location>
</feature>
<feature type="compositionally biased region" description="Polar residues" evidence="2">
    <location>
        <begin position="734"/>
        <end position="746"/>
    </location>
</feature>
<dbReference type="InterPro" id="IPR009738">
    <property type="entry name" value="BAT2_N"/>
</dbReference>
<feature type="region of interest" description="Disordered" evidence="2">
    <location>
        <begin position="26"/>
        <end position="369"/>
    </location>
</feature>
<feature type="compositionally biased region" description="Polar residues" evidence="2">
    <location>
        <begin position="26"/>
        <end position="41"/>
    </location>
</feature>
<feature type="compositionally biased region" description="Polar residues" evidence="2">
    <location>
        <begin position="1402"/>
        <end position="1413"/>
    </location>
</feature>
<feature type="region of interest" description="Disordered" evidence="2">
    <location>
        <begin position="2066"/>
        <end position="2087"/>
    </location>
</feature>
<feature type="compositionally biased region" description="Basic and acidic residues" evidence="2">
    <location>
        <begin position="752"/>
        <end position="797"/>
    </location>
</feature>
<feature type="compositionally biased region" description="Low complexity" evidence="2">
    <location>
        <begin position="1154"/>
        <end position="1166"/>
    </location>
</feature>
<dbReference type="Pfam" id="PF07001">
    <property type="entry name" value="BAT2_N"/>
    <property type="match status" value="1"/>
</dbReference>
<feature type="compositionally biased region" description="Low complexity" evidence="2">
    <location>
        <begin position="711"/>
        <end position="721"/>
    </location>
</feature>
<dbReference type="EnsemblMetazoa" id="AALFPA23_018829.R27676">
    <property type="protein sequence ID" value="AALFPA23_018829.P27676"/>
    <property type="gene ID" value="AALFPA23_018829"/>
</dbReference>
<feature type="compositionally biased region" description="Low complexity" evidence="2">
    <location>
        <begin position="129"/>
        <end position="151"/>
    </location>
</feature>
<feature type="compositionally biased region" description="Low complexity" evidence="2">
    <location>
        <begin position="1463"/>
        <end position="1496"/>
    </location>
</feature>
<evidence type="ECO:0000256" key="2">
    <source>
        <dbReference type="SAM" id="MobiDB-lite"/>
    </source>
</evidence>
<feature type="compositionally biased region" description="Basic and acidic residues" evidence="2">
    <location>
        <begin position="1244"/>
        <end position="1290"/>
    </location>
</feature>
<feature type="compositionally biased region" description="Low complexity" evidence="2">
    <location>
        <begin position="217"/>
        <end position="232"/>
    </location>
</feature>
<feature type="region of interest" description="Disordered" evidence="2">
    <location>
        <begin position="1511"/>
        <end position="1530"/>
    </location>
</feature>